<organism evidence="5 6">
    <name type="scientific">Exiguobacterium undae</name>
    <dbReference type="NCBI Taxonomy" id="169177"/>
    <lineage>
        <taxon>Bacteria</taxon>
        <taxon>Bacillati</taxon>
        <taxon>Bacillota</taxon>
        <taxon>Bacilli</taxon>
        <taxon>Bacillales</taxon>
        <taxon>Bacillales Family XII. Incertae Sedis</taxon>
        <taxon>Exiguobacterium</taxon>
    </lineage>
</organism>
<keyword evidence="1" id="KW-0805">Transcription regulation</keyword>
<dbReference type="Pfam" id="PF00392">
    <property type="entry name" value="GntR"/>
    <property type="match status" value="1"/>
</dbReference>
<dbReference type="InterPro" id="IPR036388">
    <property type="entry name" value="WH-like_DNA-bd_sf"/>
</dbReference>
<keyword evidence="3" id="KW-0804">Transcription</keyword>
<evidence type="ECO:0000259" key="4">
    <source>
        <dbReference type="PROSITE" id="PS50949"/>
    </source>
</evidence>
<dbReference type="Pfam" id="PF07702">
    <property type="entry name" value="UTRA"/>
    <property type="match status" value="1"/>
</dbReference>
<dbReference type="RefSeq" id="WP_028106975.1">
    <property type="nucleotide sequence ID" value="NZ_LVVL01000015.1"/>
</dbReference>
<dbReference type="PANTHER" id="PTHR44846:SF1">
    <property type="entry name" value="MANNOSYL-D-GLYCERATE TRANSPORT_METABOLISM SYSTEM REPRESSOR MNGR-RELATED"/>
    <property type="match status" value="1"/>
</dbReference>
<dbReference type="InterPro" id="IPR050679">
    <property type="entry name" value="Bact_HTH_transcr_reg"/>
</dbReference>
<evidence type="ECO:0000256" key="1">
    <source>
        <dbReference type="ARBA" id="ARBA00023015"/>
    </source>
</evidence>
<dbReference type="CDD" id="cd07377">
    <property type="entry name" value="WHTH_GntR"/>
    <property type="match status" value="1"/>
</dbReference>
<dbReference type="InterPro" id="IPR028978">
    <property type="entry name" value="Chorismate_lyase_/UTRA_dom_sf"/>
</dbReference>
<sequence length="245" mass="27374">MIQHINKNSPLPIYYQIEAALKQQIESGLLQPGDLIPSEREFAEAHQISRMTVRQAISNLVNAGYLIRQKGRGTFVANKKIVMQLSGLTSFSEEMEHLGLEPASELLSYQMIAADMPIANKLGIREGAQIYELKRLRIADEQPLALETVYIPEQLLPGLNQEVAITSLYAFAEASGLNLGRASQTFESRLATKEEAQHLGLSVSSPVLSVEQLTFLATNQPFEYVISAYRGDRYTFTVEMERQRG</sequence>
<evidence type="ECO:0000256" key="3">
    <source>
        <dbReference type="ARBA" id="ARBA00023163"/>
    </source>
</evidence>
<dbReference type="PANTHER" id="PTHR44846">
    <property type="entry name" value="MANNOSYL-D-GLYCERATE TRANSPORT/METABOLISM SYSTEM REPRESSOR MNGR-RELATED"/>
    <property type="match status" value="1"/>
</dbReference>
<evidence type="ECO:0000313" key="6">
    <source>
        <dbReference type="Proteomes" id="UP000078447"/>
    </source>
</evidence>
<dbReference type="Gene3D" id="1.10.10.10">
    <property type="entry name" value="Winged helix-like DNA-binding domain superfamily/Winged helix DNA-binding domain"/>
    <property type="match status" value="1"/>
</dbReference>
<dbReference type="NCBIfam" id="TIGR02325">
    <property type="entry name" value="C_P_lyase_phnF"/>
    <property type="match status" value="1"/>
</dbReference>
<gene>
    <name evidence="5" type="ORF">A3783_11705</name>
</gene>
<dbReference type="PROSITE" id="PS50949">
    <property type="entry name" value="HTH_GNTR"/>
    <property type="match status" value="1"/>
</dbReference>
<dbReference type="SUPFAM" id="SSF46785">
    <property type="entry name" value="Winged helix' DNA-binding domain"/>
    <property type="match status" value="1"/>
</dbReference>
<protein>
    <submittedName>
        <fullName evidence="5">Phosphonate metabolism transcriptional regulator PhnF</fullName>
    </submittedName>
</protein>
<dbReference type="Proteomes" id="UP000078447">
    <property type="component" value="Unassembled WGS sequence"/>
</dbReference>
<dbReference type="PRINTS" id="PR00035">
    <property type="entry name" value="HTHGNTR"/>
</dbReference>
<proteinExistence type="predicted"/>
<keyword evidence="6" id="KW-1185">Reference proteome</keyword>
<accession>A0ABX2V7H6</accession>
<dbReference type="SMART" id="SM00345">
    <property type="entry name" value="HTH_GNTR"/>
    <property type="match status" value="1"/>
</dbReference>
<dbReference type="EMBL" id="LVVL01000015">
    <property type="protein sequence ID" value="OAN12205.1"/>
    <property type="molecule type" value="Genomic_DNA"/>
</dbReference>
<dbReference type="InterPro" id="IPR011663">
    <property type="entry name" value="UTRA"/>
</dbReference>
<dbReference type="SMART" id="SM00866">
    <property type="entry name" value="UTRA"/>
    <property type="match status" value="1"/>
</dbReference>
<dbReference type="InterPro" id="IPR012702">
    <property type="entry name" value="CP_lyase_PhnF"/>
</dbReference>
<evidence type="ECO:0000256" key="2">
    <source>
        <dbReference type="ARBA" id="ARBA00023125"/>
    </source>
</evidence>
<comment type="caution">
    <text evidence="5">The sequence shown here is derived from an EMBL/GenBank/DDBJ whole genome shotgun (WGS) entry which is preliminary data.</text>
</comment>
<feature type="domain" description="HTH gntR-type" evidence="4">
    <location>
        <begin position="11"/>
        <end position="79"/>
    </location>
</feature>
<dbReference type="InterPro" id="IPR000524">
    <property type="entry name" value="Tscrpt_reg_HTH_GntR"/>
</dbReference>
<name>A0ABX2V7H6_9BACL</name>
<keyword evidence="2" id="KW-0238">DNA-binding</keyword>
<evidence type="ECO:0000313" key="5">
    <source>
        <dbReference type="EMBL" id="OAN12205.1"/>
    </source>
</evidence>
<reference evidence="5 6" key="1">
    <citation type="submission" date="2016-03" db="EMBL/GenBank/DDBJ databases">
        <authorList>
            <person name="Cho S.-Y."/>
            <person name="Lim S."/>
            <person name="Kim H."/>
            <person name="Soh E.H."/>
            <person name="Moon J.S."/>
        </authorList>
    </citation>
    <scope>NUCLEOTIDE SEQUENCE [LARGE SCALE GENOMIC DNA]</scope>
    <source>
        <strain evidence="5 6">KCTC 3810</strain>
    </source>
</reference>
<dbReference type="InterPro" id="IPR036390">
    <property type="entry name" value="WH_DNA-bd_sf"/>
</dbReference>
<dbReference type="Gene3D" id="3.40.1410.10">
    <property type="entry name" value="Chorismate lyase-like"/>
    <property type="match status" value="1"/>
</dbReference>
<dbReference type="SUPFAM" id="SSF64288">
    <property type="entry name" value="Chorismate lyase-like"/>
    <property type="match status" value="1"/>
</dbReference>